<dbReference type="Pfam" id="PF05485">
    <property type="entry name" value="THAP"/>
    <property type="match status" value="1"/>
</dbReference>
<feature type="domain" description="THAP-type" evidence="6">
    <location>
        <begin position="1"/>
        <end position="79"/>
    </location>
</feature>
<proteinExistence type="predicted"/>
<dbReference type="InterPro" id="IPR038441">
    <property type="entry name" value="THAP_Znf_sf"/>
</dbReference>
<keyword evidence="3" id="KW-0862">Zinc</keyword>
<keyword evidence="1" id="KW-0479">Metal-binding</keyword>
<protein>
    <recommendedName>
        <fullName evidence="6">THAP-type domain-containing protein</fullName>
    </recommendedName>
</protein>
<sequence length="101" mass="11455">MVKRCALCGIVDNIADVSIHKFPSAVHRRREWVTFVEDQGFHVTLCSRLCSRHFVPGVDYAVGNVERRRLTTTAVPSLVSVYYDSMTLYMSGWTSVITLCQ</sequence>
<dbReference type="AlphaFoldDB" id="A0A8R2JV92"/>
<dbReference type="KEGG" id="api:115034868"/>
<dbReference type="PROSITE" id="PS50950">
    <property type="entry name" value="ZF_THAP"/>
    <property type="match status" value="1"/>
</dbReference>
<dbReference type="GO" id="GO:0003677">
    <property type="term" value="F:DNA binding"/>
    <property type="evidence" value="ECO:0007669"/>
    <property type="project" value="UniProtKB-UniRule"/>
</dbReference>
<dbReference type="Proteomes" id="UP000007819">
    <property type="component" value="Unassembled WGS sequence"/>
</dbReference>
<evidence type="ECO:0000259" key="6">
    <source>
        <dbReference type="PROSITE" id="PS50950"/>
    </source>
</evidence>
<dbReference type="InterPro" id="IPR006612">
    <property type="entry name" value="THAP_Znf"/>
</dbReference>
<evidence type="ECO:0000256" key="5">
    <source>
        <dbReference type="PROSITE-ProRule" id="PRU00309"/>
    </source>
</evidence>
<dbReference type="EnsemblMetazoa" id="XM_029492373.1">
    <property type="protein sequence ID" value="XP_029348233.1"/>
    <property type="gene ID" value="LOC115034868"/>
</dbReference>
<dbReference type="RefSeq" id="XP_029348233.1">
    <property type="nucleotide sequence ID" value="XM_029492373.1"/>
</dbReference>
<dbReference type="GO" id="GO:0008270">
    <property type="term" value="F:zinc ion binding"/>
    <property type="evidence" value="ECO:0007669"/>
    <property type="project" value="UniProtKB-KW"/>
</dbReference>
<evidence type="ECO:0000256" key="1">
    <source>
        <dbReference type="ARBA" id="ARBA00022723"/>
    </source>
</evidence>
<dbReference type="SUPFAM" id="SSF57716">
    <property type="entry name" value="Glucocorticoid receptor-like (DNA-binding domain)"/>
    <property type="match status" value="1"/>
</dbReference>
<evidence type="ECO:0000256" key="3">
    <source>
        <dbReference type="ARBA" id="ARBA00022833"/>
    </source>
</evidence>
<reference evidence="8" key="1">
    <citation type="submission" date="2010-06" db="EMBL/GenBank/DDBJ databases">
        <authorList>
            <person name="Jiang H."/>
            <person name="Abraham K."/>
            <person name="Ali S."/>
            <person name="Alsbrooks S.L."/>
            <person name="Anim B.N."/>
            <person name="Anosike U.S."/>
            <person name="Attaway T."/>
            <person name="Bandaranaike D.P."/>
            <person name="Battles P.K."/>
            <person name="Bell S.N."/>
            <person name="Bell A.V."/>
            <person name="Beltran B."/>
            <person name="Bickham C."/>
            <person name="Bustamante Y."/>
            <person name="Caleb T."/>
            <person name="Canada A."/>
            <person name="Cardenas V."/>
            <person name="Carter K."/>
            <person name="Chacko J."/>
            <person name="Chandrabose M.N."/>
            <person name="Chavez D."/>
            <person name="Chavez A."/>
            <person name="Chen L."/>
            <person name="Chu H.-S."/>
            <person name="Claassen K.J."/>
            <person name="Cockrell R."/>
            <person name="Collins M."/>
            <person name="Cooper J.A."/>
            <person name="Cree A."/>
            <person name="Curry S.M."/>
            <person name="Da Y."/>
            <person name="Dao M.D."/>
            <person name="Das B."/>
            <person name="Davila M.-L."/>
            <person name="Davy-Carroll L."/>
            <person name="Denson S."/>
            <person name="Dinh H."/>
            <person name="Ebong V.E."/>
            <person name="Edwards J.R."/>
            <person name="Egan A."/>
            <person name="El-Daye J."/>
            <person name="Escobedo L."/>
            <person name="Fernandez S."/>
            <person name="Fernando P.R."/>
            <person name="Flagg N."/>
            <person name="Forbes L.D."/>
            <person name="Fowler R.G."/>
            <person name="Fu Q."/>
            <person name="Gabisi R.A."/>
            <person name="Ganer J."/>
            <person name="Garbino Pronczuk A."/>
            <person name="Garcia R.M."/>
            <person name="Garner T."/>
            <person name="Garrett T.E."/>
            <person name="Gonzalez D.A."/>
            <person name="Hamid H."/>
            <person name="Hawkins E.S."/>
            <person name="Hirani K."/>
            <person name="Hogues M.E."/>
            <person name="Hollins B."/>
            <person name="Hsiao C.-H."/>
            <person name="Jabil R."/>
            <person name="James M.L."/>
            <person name="Jhangiani S.N."/>
            <person name="Johnson B."/>
            <person name="Johnson Q."/>
            <person name="Joshi V."/>
            <person name="Kalu J.B."/>
            <person name="Kam C."/>
            <person name="Kashfia A."/>
            <person name="Keebler J."/>
            <person name="Kisamo H."/>
            <person name="Kovar C.L."/>
            <person name="Lago L.A."/>
            <person name="Lai C.-Y."/>
            <person name="Laidlaw J."/>
            <person name="Lara F."/>
            <person name="Le T.-K."/>
            <person name="Lee S.L."/>
            <person name="Legall F.H."/>
            <person name="Lemon S.J."/>
            <person name="Lewis L.R."/>
            <person name="Li B."/>
            <person name="Liu Y."/>
            <person name="Liu Y.-S."/>
            <person name="Lopez J."/>
            <person name="Lozado R.J."/>
            <person name="Lu J."/>
            <person name="Madu R.C."/>
            <person name="Maheshwari M."/>
            <person name="Maheshwari R."/>
            <person name="Malloy K."/>
            <person name="Martinez E."/>
            <person name="Mathew T."/>
            <person name="Mercado I.C."/>
            <person name="Mercado C."/>
            <person name="Meyer B."/>
            <person name="Montgomery K."/>
            <person name="Morgan M.B."/>
            <person name="Munidasa M."/>
            <person name="Nazareth L.V."/>
            <person name="Nelson J."/>
            <person name="Ng B.M."/>
            <person name="Nguyen N.B."/>
            <person name="Nguyen P.Q."/>
            <person name="Nguyen T."/>
            <person name="Obregon M."/>
            <person name="Okwuonu G.O."/>
            <person name="Onwere C.G."/>
            <person name="Orozco G."/>
            <person name="Parra A."/>
            <person name="Patel S."/>
            <person name="Patil S."/>
            <person name="Perez A."/>
            <person name="Perez Y."/>
            <person name="Pham C."/>
            <person name="Primus E.L."/>
            <person name="Pu L.-L."/>
            <person name="Puazo M."/>
            <person name="Qin X."/>
            <person name="Quiroz J.B."/>
            <person name="Reese J."/>
            <person name="Richards S."/>
            <person name="Rives C.M."/>
            <person name="Robberts R."/>
            <person name="Ruiz S.J."/>
            <person name="Ruiz M.J."/>
            <person name="Santibanez J."/>
            <person name="Schneider B.W."/>
            <person name="Sisson I."/>
            <person name="Smith M."/>
            <person name="Sodergren E."/>
            <person name="Song X.-Z."/>
            <person name="Song B.B."/>
            <person name="Summersgill H."/>
            <person name="Thelus R."/>
            <person name="Thornton R.D."/>
            <person name="Trejos Z.Y."/>
            <person name="Usmani K."/>
            <person name="Vattathil S."/>
            <person name="Villasana D."/>
            <person name="Walker D.L."/>
            <person name="Wang S."/>
            <person name="Wang K."/>
            <person name="White C.S."/>
            <person name="Williams A.C."/>
            <person name="Williamson J."/>
            <person name="Wilson K."/>
            <person name="Woghiren I.O."/>
            <person name="Woodworth J.R."/>
            <person name="Worley K.C."/>
            <person name="Wright R.A."/>
            <person name="Wu W."/>
            <person name="Young L."/>
            <person name="Zhang L."/>
            <person name="Zhang J."/>
            <person name="Zhu Y."/>
            <person name="Muzny D.M."/>
            <person name="Weinstock G."/>
            <person name="Gibbs R.A."/>
        </authorList>
    </citation>
    <scope>NUCLEOTIDE SEQUENCE [LARGE SCALE GENOMIC DNA]</scope>
    <source>
        <strain evidence="8">LSR1</strain>
    </source>
</reference>
<dbReference type="SMART" id="SM00980">
    <property type="entry name" value="THAP"/>
    <property type="match status" value="1"/>
</dbReference>
<keyword evidence="2 5" id="KW-0863">Zinc-finger</keyword>
<dbReference type="GeneID" id="115034868"/>
<accession>A0A8R2JV92</accession>
<evidence type="ECO:0000313" key="8">
    <source>
        <dbReference type="Proteomes" id="UP000007819"/>
    </source>
</evidence>
<reference evidence="7" key="2">
    <citation type="submission" date="2022-06" db="UniProtKB">
        <authorList>
            <consortium name="EnsemblMetazoa"/>
        </authorList>
    </citation>
    <scope>IDENTIFICATION</scope>
</reference>
<name>A0A8R2JV92_ACYPI</name>
<keyword evidence="4 5" id="KW-0238">DNA-binding</keyword>
<keyword evidence="8" id="KW-1185">Reference proteome</keyword>
<evidence type="ECO:0000256" key="2">
    <source>
        <dbReference type="ARBA" id="ARBA00022771"/>
    </source>
</evidence>
<dbReference type="Gene3D" id="6.20.210.20">
    <property type="entry name" value="THAP domain"/>
    <property type="match status" value="1"/>
</dbReference>
<evidence type="ECO:0000256" key="4">
    <source>
        <dbReference type="ARBA" id="ARBA00023125"/>
    </source>
</evidence>
<evidence type="ECO:0000313" key="7">
    <source>
        <dbReference type="EnsemblMetazoa" id="XP_029348233.1"/>
    </source>
</evidence>
<dbReference type="OrthoDB" id="6622396at2759"/>
<organism evidence="7 8">
    <name type="scientific">Acyrthosiphon pisum</name>
    <name type="common">Pea aphid</name>
    <dbReference type="NCBI Taxonomy" id="7029"/>
    <lineage>
        <taxon>Eukaryota</taxon>
        <taxon>Metazoa</taxon>
        <taxon>Ecdysozoa</taxon>
        <taxon>Arthropoda</taxon>
        <taxon>Hexapoda</taxon>
        <taxon>Insecta</taxon>
        <taxon>Pterygota</taxon>
        <taxon>Neoptera</taxon>
        <taxon>Paraneoptera</taxon>
        <taxon>Hemiptera</taxon>
        <taxon>Sternorrhyncha</taxon>
        <taxon>Aphidomorpha</taxon>
        <taxon>Aphidoidea</taxon>
        <taxon>Aphididae</taxon>
        <taxon>Macrosiphini</taxon>
        <taxon>Acyrthosiphon</taxon>
    </lineage>
</organism>